<sequence length="467" mass="50114">MAAPTLPVELILQTILLSLDSAPTTPRPLSDPPSSASAGSTTPRVDEEDRRAAATVSPSRTSLVRLYTLTSRTFRSLSQPLLFRHPVLPTPTSLRTFIAAVENEEDGGRLGEAVRSLTVGPASATSCGARLGASAWSCASVDLGRLARACGNVRELTLRGVERMRLDDLVEMRHLRALTIEGSSLASTRDRPLVPALPALPVTNLALINCRPSPSSLNSAIFPSVKALHLVVPGASRAAPDELVDFLRGVAPQLRSLSVHDQAAHDPATSLSLVHPDIIETIYDAFPSMTSLVHLDVVNAIPTHALSLLPLSTLASLRTISLSLDGVLASGAARKKLRWAPLADSLLHDALAALRILLLPPEALFPYKGVNADDLATLSSWVRALQRSKALERVVLPSRASEDGLGEMVRELRGELKRWDRRVELVDAGVEVDLDVEGRSGRGGFWSEVRRREREEREASGAGEGSL</sequence>
<evidence type="ECO:0000256" key="2">
    <source>
        <dbReference type="SAM" id="SignalP"/>
    </source>
</evidence>
<accession>A0A0P9EV89</accession>
<name>A0A0P9EV89_RHOGW</name>
<evidence type="ECO:0000256" key="1">
    <source>
        <dbReference type="SAM" id="MobiDB-lite"/>
    </source>
</evidence>
<dbReference type="InterPro" id="IPR032675">
    <property type="entry name" value="LRR_dom_sf"/>
</dbReference>
<dbReference type="OrthoDB" id="10620484at2759"/>
<dbReference type="GeneID" id="28978217"/>
<dbReference type="Gene3D" id="3.80.10.10">
    <property type="entry name" value="Ribonuclease Inhibitor"/>
    <property type="match status" value="1"/>
</dbReference>
<dbReference type="Proteomes" id="UP000053890">
    <property type="component" value="Unassembled WGS sequence"/>
</dbReference>
<reference evidence="3 4" key="1">
    <citation type="journal article" date="2015" name="Front. Microbiol.">
        <title>Genome sequence of the plant growth promoting endophytic yeast Rhodotorula graminis WP1.</title>
        <authorList>
            <person name="Firrincieli A."/>
            <person name="Otillar R."/>
            <person name="Salamov A."/>
            <person name="Schmutz J."/>
            <person name="Khan Z."/>
            <person name="Redman R.S."/>
            <person name="Fleck N.D."/>
            <person name="Lindquist E."/>
            <person name="Grigoriev I.V."/>
            <person name="Doty S.L."/>
        </authorList>
    </citation>
    <scope>NUCLEOTIDE SEQUENCE [LARGE SCALE GENOMIC DNA]</scope>
    <source>
        <strain evidence="3 4">WP1</strain>
    </source>
</reference>
<dbReference type="EMBL" id="KQ474084">
    <property type="protein sequence ID" value="KPV73042.1"/>
    <property type="molecule type" value="Genomic_DNA"/>
</dbReference>
<feature type="compositionally biased region" description="Low complexity" evidence="1">
    <location>
        <begin position="32"/>
        <end position="43"/>
    </location>
</feature>
<keyword evidence="2" id="KW-0732">Signal</keyword>
<feature type="signal peptide" evidence="2">
    <location>
        <begin position="1"/>
        <end position="21"/>
    </location>
</feature>
<keyword evidence="4" id="KW-1185">Reference proteome</keyword>
<evidence type="ECO:0000313" key="3">
    <source>
        <dbReference type="EMBL" id="KPV73042.1"/>
    </source>
</evidence>
<feature type="region of interest" description="Disordered" evidence="1">
    <location>
        <begin position="23"/>
        <end position="56"/>
    </location>
</feature>
<dbReference type="SUPFAM" id="SSF52047">
    <property type="entry name" value="RNI-like"/>
    <property type="match status" value="1"/>
</dbReference>
<feature type="chain" id="PRO_5006156728" description="F-box domain-containing protein" evidence="2">
    <location>
        <begin position="22"/>
        <end position="467"/>
    </location>
</feature>
<organism evidence="3 4">
    <name type="scientific">Rhodotorula graminis (strain WP1)</name>
    <dbReference type="NCBI Taxonomy" id="578459"/>
    <lineage>
        <taxon>Eukaryota</taxon>
        <taxon>Fungi</taxon>
        <taxon>Dikarya</taxon>
        <taxon>Basidiomycota</taxon>
        <taxon>Pucciniomycotina</taxon>
        <taxon>Microbotryomycetes</taxon>
        <taxon>Sporidiobolales</taxon>
        <taxon>Sporidiobolaceae</taxon>
        <taxon>Rhodotorula</taxon>
    </lineage>
</organism>
<protein>
    <recommendedName>
        <fullName evidence="5">F-box domain-containing protein</fullName>
    </recommendedName>
</protein>
<evidence type="ECO:0008006" key="5">
    <source>
        <dbReference type="Google" id="ProtNLM"/>
    </source>
</evidence>
<dbReference type="AlphaFoldDB" id="A0A0P9EV89"/>
<dbReference type="RefSeq" id="XP_018269091.1">
    <property type="nucleotide sequence ID" value="XM_018417769.1"/>
</dbReference>
<evidence type="ECO:0000313" key="4">
    <source>
        <dbReference type="Proteomes" id="UP000053890"/>
    </source>
</evidence>
<proteinExistence type="predicted"/>
<gene>
    <name evidence="3" type="ORF">RHOBADRAFT_55282</name>
</gene>